<dbReference type="PANTHER" id="PTHR46148:SF57">
    <property type="entry name" value="OS12G0499874 PROTEIN"/>
    <property type="match status" value="1"/>
</dbReference>
<name>A0A6L2JA27_TANCI</name>
<protein>
    <submittedName>
        <fullName evidence="3">Putative reverse transcriptase domain-containing protein</fullName>
    </submittedName>
</protein>
<dbReference type="InterPro" id="IPR056924">
    <property type="entry name" value="SH3_Tf2-1"/>
</dbReference>
<dbReference type="EMBL" id="BKCJ010000497">
    <property type="protein sequence ID" value="GEU33729.1"/>
    <property type="molecule type" value="Genomic_DNA"/>
</dbReference>
<feature type="domain" description="Tf2-1-like SH3-like" evidence="2">
    <location>
        <begin position="111"/>
        <end position="174"/>
    </location>
</feature>
<organism evidence="3">
    <name type="scientific">Tanacetum cinerariifolium</name>
    <name type="common">Dalmatian daisy</name>
    <name type="synonym">Chrysanthemum cinerariifolium</name>
    <dbReference type="NCBI Taxonomy" id="118510"/>
    <lineage>
        <taxon>Eukaryota</taxon>
        <taxon>Viridiplantae</taxon>
        <taxon>Streptophyta</taxon>
        <taxon>Embryophyta</taxon>
        <taxon>Tracheophyta</taxon>
        <taxon>Spermatophyta</taxon>
        <taxon>Magnoliopsida</taxon>
        <taxon>eudicotyledons</taxon>
        <taxon>Gunneridae</taxon>
        <taxon>Pentapetalae</taxon>
        <taxon>asterids</taxon>
        <taxon>campanulids</taxon>
        <taxon>Asterales</taxon>
        <taxon>Asteraceae</taxon>
        <taxon>Asteroideae</taxon>
        <taxon>Anthemideae</taxon>
        <taxon>Anthemidinae</taxon>
        <taxon>Tanacetum</taxon>
    </lineage>
</organism>
<keyword evidence="3" id="KW-0695">RNA-directed DNA polymerase</keyword>
<reference evidence="3" key="1">
    <citation type="journal article" date="2019" name="Sci. Rep.">
        <title>Draft genome of Tanacetum cinerariifolium, the natural source of mosquito coil.</title>
        <authorList>
            <person name="Yamashiro T."/>
            <person name="Shiraishi A."/>
            <person name="Satake H."/>
            <person name="Nakayama K."/>
        </authorList>
    </citation>
    <scope>NUCLEOTIDE SEQUENCE</scope>
</reference>
<dbReference type="PANTHER" id="PTHR46148">
    <property type="entry name" value="CHROMO DOMAIN-CONTAINING PROTEIN"/>
    <property type="match status" value="1"/>
</dbReference>
<keyword evidence="3" id="KW-0548">Nucleotidyltransferase</keyword>
<gene>
    <name evidence="3" type="ORF">Tci_005707</name>
</gene>
<comment type="caution">
    <text evidence="3">The sequence shown here is derived from an EMBL/GenBank/DDBJ whole genome shotgun (WGS) entry which is preliminary data.</text>
</comment>
<keyword evidence="3" id="KW-0808">Transferase</keyword>
<evidence type="ECO:0000259" key="2">
    <source>
        <dbReference type="Pfam" id="PF24626"/>
    </source>
</evidence>
<sequence>MKANIATYVSKCLTCGRVKAEHKRSLGLLVQPAIPEWKWDNITVDFITKLPKSPQGFDWAKVGEAQLTGPELIQETTKKIVLIKQRIQAAHNRQKSYADLKRKSMEFKVEDRVMLKVSPWKGVVRFGKRGKLNPKYVGPFKVLAKVGKVTYKLELPQELSRVNHTFHVSNLKKCYADEPLELPQELSRVHHTFHVSNLKKCYVDEPLVMPLEGIHVDDRLQFVEGPVEIMEWEIKRLKQSQIPLVKSSEKLRRCKAQTVRIQRRGQGYAQGVAMERRDSFWKTWEAESKLELPRELQGIHNTFHVLNLKKCLSDESLSILLDEVQLDDKLYFIKEPAKIMDREVKRLKQSRIPIVKVRWNSHRGPEYTWERKDQMKSKEFMASSTIPAIYIQQFWDTMCFNSSTGLYSCQLDKQWFNLHKDILKDSLDITPTNDNNHFMAPPSSDTVIEYVNTLGYLSTLRNVSAMSVNALYQPWRAILSMINMCHTGKTAGYYMPRHHVLQILRKKTTHLLITSVMFTKLIIHHLKTKHNIHLRSGSLLHYSHDENVLNTLGFVGKDGREIFGMPIPDVLLTDEIKGAPYNGKYQEHVAKYQQYLDAKHGKAEEGGATESPKATKVTKPKAAKATKLASDPKPKPAPTQPSKAVPEKKQKLVQKTLDEPLPSKRSMGGLVRKIRKPISSLKLVDEPSDEDVLVEEPAYNEEEANLQRALELSLKEQAERTQGPARSVVIREPDSRRIQPLLDVQGKGKEKAVDEQAAHDLLNLQTLNNKSHVDQFIFQRRTHMPTKAFRPVESPFLDTQLALTDSETKSNDVEPKINIGDQDEGQAGPNSGIQDEGQDGPNPGVQDKDQAGSNPVDAAKSQPQLSHVVHAGPNLEPIDLEATDASTLQNPEQMDEEFTTTAYPNLEYVRHGSKGSSPGLSISMMKAARYPDFGLELLVPEKMWIEDVCTYGISAKYGISHYWFNRQKFYIDRHDSLSRRKEVRSHMPILSVVRIKAFSRYGYDYLSEIVLRRVDLQEHTIAEKDFKNLYPSDFEDLNLLLLDDTLTRILEALAYRVKEFKIKRLNLGINTRFWTQKDVTKSKEFIAAIERRIKTRRIYRNLECFVGGRVRDID</sequence>
<feature type="region of interest" description="Disordered" evidence="1">
    <location>
        <begin position="805"/>
        <end position="864"/>
    </location>
</feature>
<proteinExistence type="predicted"/>
<dbReference type="InterPro" id="IPR003903">
    <property type="entry name" value="UIM_dom"/>
</dbReference>
<dbReference type="Pfam" id="PF24626">
    <property type="entry name" value="SH3_Tf2-1"/>
    <property type="match status" value="1"/>
</dbReference>
<evidence type="ECO:0000256" key="1">
    <source>
        <dbReference type="SAM" id="MobiDB-lite"/>
    </source>
</evidence>
<dbReference type="AlphaFoldDB" id="A0A6L2JA27"/>
<dbReference type="PROSITE" id="PS50330">
    <property type="entry name" value="UIM"/>
    <property type="match status" value="1"/>
</dbReference>
<accession>A0A6L2JA27</accession>
<feature type="compositionally biased region" description="Basic and acidic residues" evidence="1">
    <location>
        <begin position="645"/>
        <end position="662"/>
    </location>
</feature>
<dbReference type="GO" id="GO:0003964">
    <property type="term" value="F:RNA-directed DNA polymerase activity"/>
    <property type="evidence" value="ECO:0007669"/>
    <property type="project" value="UniProtKB-KW"/>
</dbReference>
<evidence type="ECO:0000313" key="3">
    <source>
        <dbReference type="EMBL" id="GEU33729.1"/>
    </source>
</evidence>
<feature type="compositionally biased region" description="Basic and acidic residues" evidence="1">
    <location>
        <begin position="806"/>
        <end position="815"/>
    </location>
</feature>
<feature type="region of interest" description="Disordered" evidence="1">
    <location>
        <begin position="602"/>
        <end position="665"/>
    </location>
</feature>